<feature type="repeat" description="TPR" evidence="8">
    <location>
        <begin position="222"/>
        <end position="255"/>
    </location>
</feature>
<evidence type="ECO:0000256" key="4">
    <source>
        <dbReference type="ARBA" id="ARBA00022679"/>
    </source>
</evidence>
<name>A0A1I2M2I0_9FLAO</name>
<dbReference type="Pfam" id="PF02518">
    <property type="entry name" value="HATPase_c"/>
    <property type="match status" value="1"/>
</dbReference>
<dbReference type="GO" id="GO:0005524">
    <property type="term" value="F:ATP binding"/>
    <property type="evidence" value="ECO:0007669"/>
    <property type="project" value="UniProtKB-KW"/>
</dbReference>
<dbReference type="GO" id="GO:0004673">
    <property type="term" value="F:protein histidine kinase activity"/>
    <property type="evidence" value="ECO:0007669"/>
    <property type="project" value="UniProtKB-EC"/>
</dbReference>
<dbReference type="SUPFAM" id="SSF55874">
    <property type="entry name" value="ATPase domain of HSP90 chaperone/DNA topoisomerase II/histidine kinase"/>
    <property type="match status" value="1"/>
</dbReference>
<feature type="domain" description="Histidine kinase/HSP90-like ATPase" evidence="11">
    <location>
        <begin position="554"/>
        <end position="651"/>
    </location>
</feature>
<dbReference type="PROSITE" id="PS50005">
    <property type="entry name" value="TPR"/>
    <property type="match status" value="2"/>
</dbReference>
<protein>
    <recommendedName>
        <fullName evidence="2">histidine kinase</fullName>
        <ecNumber evidence="2">2.7.13.3</ecNumber>
    </recommendedName>
</protein>
<keyword evidence="9" id="KW-0175">Coiled coil</keyword>
<evidence type="ECO:0000256" key="6">
    <source>
        <dbReference type="ARBA" id="ARBA00022777"/>
    </source>
</evidence>
<keyword evidence="4" id="KW-0808">Transferase</keyword>
<dbReference type="SUPFAM" id="SSF48452">
    <property type="entry name" value="TPR-like"/>
    <property type="match status" value="2"/>
</dbReference>
<keyword evidence="7" id="KW-0067">ATP-binding</keyword>
<dbReference type="InterPro" id="IPR019734">
    <property type="entry name" value="TPR_rpt"/>
</dbReference>
<dbReference type="InterPro" id="IPR011990">
    <property type="entry name" value="TPR-like_helical_dom_sf"/>
</dbReference>
<reference evidence="13" key="1">
    <citation type="submission" date="2016-10" db="EMBL/GenBank/DDBJ databases">
        <authorList>
            <person name="Varghese N."/>
            <person name="Submissions S."/>
        </authorList>
    </citation>
    <scope>NUCLEOTIDE SEQUENCE [LARGE SCALE GENOMIC DNA]</scope>
    <source>
        <strain evidence="13">DSM 23515</strain>
    </source>
</reference>
<dbReference type="PANTHER" id="PTHR41523:SF8">
    <property type="entry name" value="ETHYLENE RESPONSE SENSOR PROTEIN"/>
    <property type="match status" value="1"/>
</dbReference>
<evidence type="ECO:0000313" key="12">
    <source>
        <dbReference type="EMBL" id="SFF85704.1"/>
    </source>
</evidence>
<evidence type="ECO:0000256" key="2">
    <source>
        <dbReference type="ARBA" id="ARBA00012438"/>
    </source>
</evidence>
<keyword evidence="10" id="KW-0472">Membrane</keyword>
<dbReference type="InterPro" id="IPR036890">
    <property type="entry name" value="HATPase_C_sf"/>
</dbReference>
<keyword evidence="5" id="KW-0547">Nucleotide-binding</keyword>
<dbReference type="Gene3D" id="3.30.450.20">
    <property type="entry name" value="PAS domain"/>
    <property type="match status" value="1"/>
</dbReference>
<dbReference type="PANTHER" id="PTHR41523">
    <property type="entry name" value="TWO-COMPONENT SYSTEM SENSOR PROTEIN"/>
    <property type="match status" value="1"/>
</dbReference>
<keyword evidence="13" id="KW-1185">Reference proteome</keyword>
<evidence type="ECO:0000256" key="9">
    <source>
        <dbReference type="SAM" id="Coils"/>
    </source>
</evidence>
<dbReference type="Proteomes" id="UP000199116">
    <property type="component" value="Unassembled WGS sequence"/>
</dbReference>
<proteinExistence type="predicted"/>
<dbReference type="EC" id="2.7.13.3" evidence="2"/>
<accession>A0A1I2M2I0</accession>
<sequence length="653" mass="75053">MILEKKLFLALSFLVLFSPSIYGQIFDFSKPDPYKKIFVETDDFGLSYLKELEESLEKIESDTLKFEVLNDLAYYWHTRNLSTALEFTEKGLALTLEKNNSLWNGRFQITKAAILLRQEKLDEAEAVLKEAEAKVTESDLSFLNTQLGYVYERRGQLGRAADFALETLRLGEKLNNNKAIGIAYSDLSNLFWKQEKYEEGLEYGLKSLSFFEERNVVDLDYDFTLYVVGNNYLKLKQYNKAMEYYTRSIEIGERYGFYNNLSDVYISLVDLYAFLNEFESAEEAGKNAIKYAYLLDNAFMLMRSYLSVGELQIQNKNYPAAITNIKKSIEVATPSFGDGFFLSKAYNSLGEAYAKNAQYQEAYKAFSEYDSLNKIVFTAEADQRISQLETEFNVAQKENTIQLQETRLLQQQTSQNLISLIAGLLFLILLVLFVSFSNNRKKNKLLRKQNKEKEFLLKEIHHRVKNNLEVVSSLLALQTAQIKDPNVVSAMKESQNRVYSMSIIHQRLYQNDHLSSIEMKDYFLNLGNHILDSFGEEERIKINYKMPELHLDVDTAVPLGLIVNELLTNSLKYAFPNKQAGEITIDLDKKSANELQLLVKDNGIGQTEGEPVKGTGFGKTLIDLLTRQLDGTMQVIYTSGTQYLFNFKSHRFP</sequence>
<dbReference type="Gene3D" id="1.25.40.10">
    <property type="entry name" value="Tetratricopeptide repeat domain"/>
    <property type="match status" value="3"/>
</dbReference>
<dbReference type="InterPro" id="IPR003594">
    <property type="entry name" value="HATPase_dom"/>
</dbReference>
<dbReference type="InterPro" id="IPR011495">
    <property type="entry name" value="Sig_transdc_His_kin_sub2_dim/P"/>
</dbReference>
<dbReference type="EMBL" id="FOOH01000011">
    <property type="protein sequence ID" value="SFF85704.1"/>
    <property type="molecule type" value="Genomic_DNA"/>
</dbReference>
<dbReference type="RefSeq" id="WP_093304556.1">
    <property type="nucleotide sequence ID" value="NZ_FOOH01000011.1"/>
</dbReference>
<keyword evidence="10" id="KW-1133">Transmembrane helix</keyword>
<organism evidence="12 13">
    <name type="scientific">Salegentibacter agarivorans</name>
    <dbReference type="NCBI Taxonomy" id="345907"/>
    <lineage>
        <taxon>Bacteria</taxon>
        <taxon>Pseudomonadati</taxon>
        <taxon>Bacteroidota</taxon>
        <taxon>Flavobacteriia</taxon>
        <taxon>Flavobacteriales</taxon>
        <taxon>Flavobacteriaceae</taxon>
        <taxon>Salegentibacter</taxon>
    </lineage>
</organism>
<keyword evidence="10" id="KW-0812">Transmembrane</keyword>
<dbReference type="Pfam" id="PF13181">
    <property type="entry name" value="TPR_8"/>
    <property type="match status" value="1"/>
</dbReference>
<keyword evidence="6 12" id="KW-0418">Kinase</keyword>
<evidence type="ECO:0000256" key="3">
    <source>
        <dbReference type="ARBA" id="ARBA00022553"/>
    </source>
</evidence>
<evidence type="ECO:0000313" key="13">
    <source>
        <dbReference type="Proteomes" id="UP000199116"/>
    </source>
</evidence>
<feature type="repeat" description="TPR" evidence="8">
    <location>
        <begin position="343"/>
        <end position="376"/>
    </location>
</feature>
<comment type="catalytic activity">
    <reaction evidence="1">
        <text>ATP + protein L-histidine = ADP + protein N-phospho-L-histidine.</text>
        <dbReference type="EC" id="2.7.13.3"/>
    </reaction>
</comment>
<feature type="coiled-coil region" evidence="9">
    <location>
        <begin position="114"/>
        <end position="141"/>
    </location>
</feature>
<dbReference type="Gene3D" id="3.30.565.10">
    <property type="entry name" value="Histidine kinase-like ATPase, C-terminal domain"/>
    <property type="match status" value="1"/>
</dbReference>
<dbReference type="AlphaFoldDB" id="A0A1I2M2I0"/>
<evidence type="ECO:0000256" key="8">
    <source>
        <dbReference type="PROSITE-ProRule" id="PRU00339"/>
    </source>
</evidence>
<keyword evidence="3" id="KW-0597">Phosphoprotein</keyword>
<gene>
    <name evidence="12" type="ORF">SAMN04488033_111106</name>
</gene>
<feature type="transmembrane region" description="Helical" evidence="10">
    <location>
        <begin position="417"/>
        <end position="438"/>
    </location>
</feature>
<dbReference type="SMART" id="SM00028">
    <property type="entry name" value="TPR"/>
    <property type="match status" value="7"/>
</dbReference>
<evidence type="ECO:0000256" key="10">
    <source>
        <dbReference type="SAM" id="Phobius"/>
    </source>
</evidence>
<evidence type="ECO:0000259" key="11">
    <source>
        <dbReference type="SMART" id="SM00387"/>
    </source>
</evidence>
<evidence type="ECO:0000256" key="1">
    <source>
        <dbReference type="ARBA" id="ARBA00000085"/>
    </source>
</evidence>
<evidence type="ECO:0000256" key="7">
    <source>
        <dbReference type="ARBA" id="ARBA00022840"/>
    </source>
</evidence>
<evidence type="ECO:0000256" key="5">
    <source>
        <dbReference type="ARBA" id="ARBA00022741"/>
    </source>
</evidence>
<keyword evidence="8" id="KW-0802">TPR repeat</keyword>
<dbReference type="SMART" id="SM00387">
    <property type="entry name" value="HATPase_c"/>
    <property type="match status" value="1"/>
</dbReference>
<dbReference type="Pfam" id="PF07568">
    <property type="entry name" value="HisKA_2"/>
    <property type="match status" value="1"/>
</dbReference>